<dbReference type="Gene3D" id="3.40.50.150">
    <property type="entry name" value="Vaccinia Virus protein VP39"/>
    <property type="match status" value="1"/>
</dbReference>
<dbReference type="PANTHER" id="PTHR43712:SF2">
    <property type="entry name" value="O-METHYLTRANSFERASE CICE"/>
    <property type="match status" value="1"/>
</dbReference>
<evidence type="ECO:0000313" key="6">
    <source>
        <dbReference type="EMBL" id="KOG89969.1"/>
    </source>
</evidence>
<dbReference type="SUPFAM" id="SSF53335">
    <property type="entry name" value="S-adenosyl-L-methionine-dependent methyltransferases"/>
    <property type="match status" value="1"/>
</dbReference>
<organism evidence="6 7">
    <name type="scientific">Streptomyces varsoviensis</name>
    <dbReference type="NCBI Taxonomy" id="67373"/>
    <lineage>
        <taxon>Bacteria</taxon>
        <taxon>Bacillati</taxon>
        <taxon>Actinomycetota</taxon>
        <taxon>Actinomycetes</taxon>
        <taxon>Kitasatosporales</taxon>
        <taxon>Streptomycetaceae</taxon>
        <taxon>Streptomyces</taxon>
    </lineage>
</organism>
<feature type="domain" description="O-methyltransferase dimerisation" evidence="5">
    <location>
        <begin position="20"/>
        <end position="94"/>
    </location>
</feature>
<evidence type="ECO:0000259" key="5">
    <source>
        <dbReference type="Pfam" id="PF08100"/>
    </source>
</evidence>
<evidence type="ECO:0000256" key="3">
    <source>
        <dbReference type="ARBA" id="ARBA00022691"/>
    </source>
</evidence>
<dbReference type="PANTHER" id="PTHR43712">
    <property type="entry name" value="PUTATIVE (AFU_ORTHOLOGUE AFUA_4G14580)-RELATED"/>
    <property type="match status" value="1"/>
</dbReference>
<reference evidence="6 7" key="1">
    <citation type="submission" date="2015-07" db="EMBL/GenBank/DDBJ databases">
        <authorList>
            <person name="Ju K.-S."/>
            <person name="Doroghazi J.R."/>
            <person name="Metcalf W.W."/>
        </authorList>
    </citation>
    <scope>NUCLEOTIDE SEQUENCE [LARGE SCALE GENOMIC DNA]</scope>
    <source>
        <strain evidence="6 7">NRRL B-3589</strain>
    </source>
</reference>
<dbReference type="PROSITE" id="PS51683">
    <property type="entry name" value="SAM_OMT_II"/>
    <property type="match status" value="1"/>
</dbReference>
<comment type="caution">
    <text evidence="6">The sequence shown here is derived from an EMBL/GenBank/DDBJ whole genome shotgun (WGS) entry which is preliminary data.</text>
</comment>
<accession>A0ABR5J974</accession>
<dbReference type="SUPFAM" id="SSF46785">
    <property type="entry name" value="Winged helix' DNA-binding domain"/>
    <property type="match status" value="1"/>
</dbReference>
<evidence type="ECO:0008006" key="8">
    <source>
        <dbReference type="Google" id="ProtNLM"/>
    </source>
</evidence>
<dbReference type="Gene3D" id="1.10.10.10">
    <property type="entry name" value="Winged helix-like DNA-binding domain superfamily/Winged helix DNA-binding domain"/>
    <property type="match status" value="1"/>
</dbReference>
<dbReference type="InterPro" id="IPR016461">
    <property type="entry name" value="COMT-like"/>
</dbReference>
<dbReference type="InterPro" id="IPR001077">
    <property type="entry name" value="COMT_C"/>
</dbReference>
<dbReference type="EMBL" id="LGUT01000945">
    <property type="protein sequence ID" value="KOG89969.1"/>
    <property type="molecule type" value="Genomic_DNA"/>
</dbReference>
<gene>
    <name evidence="6" type="ORF">ADK38_11310</name>
</gene>
<keyword evidence="1" id="KW-0489">Methyltransferase</keyword>
<evidence type="ECO:0000256" key="2">
    <source>
        <dbReference type="ARBA" id="ARBA00022679"/>
    </source>
</evidence>
<dbReference type="Proteomes" id="UP000037020">
    <property type="component" value="Unassembled WGS sequence"/>
</dbReference>
<dbReference type="InterPro" id="IPR036390">
    <property type="entry name" value="WH_DNA-bd_sf"/>
</dbReference>
<evidence type="ECO:0000313" key="7">
    <source>
        <dbReference type="Proteomes" id="UP000037020"/>
    </source>
</evidence>
<dbReference type="Pfam" id="PF08100">
    <property type="entry name" value="Dimerisation"/>
    <property type="match status" value="1"/>
</dbReference>
<feature type="domain" description="O-methyltransferase C-terminal" evidence="4">
    <location>
        <begin position="121"/>
        <end position="313"/>
    </location>
</feature>
<dbReference type="PIRSF" id="PIRSF005739">
    <property type="entry name" value="O-mtase"/>
    <property type="match status" value="1"/>
</dbReference>
<dbReference type="InterPro" id="IPR029063">
    <property type="entry name" value="SAM-dependent_MTases_sf"/>
</dbReference>
<keyword evidence="3" id="KW-0949">S-adenosyl-L-methionine</keyword>
<dbReference type="InterPro" id="IPR036388">
    <property type="entry name" value="WH-like_DNA-bd_sf"/>
</dbReference>
<protein>
    <recommendedName>
        <fullName evidence="8">SAM-dependent methyltransferase</fullName>
    </recommendedName>
</protein>
<evidence type="ECO:0000259" key="4">
    <source>
        <dbReference type="Pfam" id="PF00891"/>
    </source>
</evidence>
<proteinExistence type="predicted"/>
<name>A0ABR5J974_9ACTN</name>
<keyword evidence="7" id="KW-1185">Reference proteome</keyword>
<dbReference type="InterPro" id="IPR012967">
    <property type="entry name" value="COMT_dimerisation"/>
</dbReference>
<dbReference type="Pfam" id="PF00891">
    <property type="entry name" value="Methyltransf_2"/>
    <property type="match status" value="1"/>
</dbReference>
<keyword evidence="2" id="KW-0808">Transferase</keyword>
<sequence length="333" mass="35608">MDAARPGPDDQDDLVLRLSEHALAYLHSATLRAAARLGVADHLVDGPCTPDQLAALTGADAGHLRRALRLLATRDVFHEDETGAFGLTPLAQLLRSDAPSSMREAVGMLTDETFWRPAGRLEETVRTGHTVFDDLFGAPFFDYLAGSAELGAAFDTGMAALSDGENAAIAAACPLPAAGVVALREVLLRGPKLTGILYDQEAVVRAHALEGEELAGRWRVEGGDFFTAVPPAADVYLLKRVLHDWHDDDCLRILRACRAAMTADSRLLVIDAVLPRDNAPHHGKTLDVLMMASLSGRERGADDFRRLLTDAGLAMVRVHPTASSLSVVEAAVA</sequence>
<evidence type="ECO:0000256" key="1">
    <source>
        <dbReference type="ARBA" id="ARBA00022603"/>
    </source>
</evidence>